<keyword evidence="2" id="KW-1185">Reference proteome</keyword>
<evidence type="ECO:0000313" key="1">
    <source>
        <dbReference type="EMBL" id="XAN09279.1"/>
    </source>
</evidence>
<accession>A0ABZ3FW28</accession>
<gene>
    <name evidence="1" type="ORF">AADG42_18800</name>
</gene>
<reference evidence="1 2" key="1">
    <citation type="submission" date="2024-04" db="EMBL/GenBank/DDBJ databases">
        <title>Isolation of an actinomycete strain from pig manure.</title>
        <authorList>
            <person name="Gong T."/>
            <person name="Yu Z."/>
            <person name="An M."/>
            <person name="Wei C."/>
            <person name="Yang W."/>
            <person name="Liu L."/>
        </authorList>
    </citation>
    <scope>NUCLEOTIDE SEQUENCE [LARGE SCALE GENOMIC DNA]</scope>
    <source>
        <strain evidence="1 2">ZF39</strain>
    </source>
</reference>
<sequence>MSDNPAADAVLNLVKQQHDVLEKMLNNVSQAGEAQRKAAMGSLERFLSAHEAAEEAYLEQATKNLENMQGWVEKLTELDYTSSDFVTRFGEFQKELINHTQTEIQHTIPKALRDMTQAQIDLVQSAFERVSETAEPVE</sequence>
<protein>
    <recommendedName>
        <fullName evidence="3">Hemerythrin-like domain-containing protein</fullName>
    </recommendedName>
</protein>
<evidence type="ECO:0008006" key="3">
    <source>
        <dbReference type="Google" id="ProtNLM"/>
    </source>
</evidence>
<dbReference type="Proteomes" id="UP001442841">
    <property type="component" value="Chromosome"/>
</dbReference>
<evidence type="ECO:0000313" key="2">
    <source>
        <dbReference type="Proteomes" id="UP001442841"/>
    </source>
</evidence>
<dbReference type="RefSeq" id="WP_425310732.1">
    <property type="nucleotide sequence ID" value="NZ_CP154795.1"/>
</dbReference>
<name>A0ABZ3FW28_9ACTN</name>
<organism evidence="1 2">
    <name type="scientific">Ammonicoccus fulvus</name>
    <dbReference type="NCBI Taxonomy" id="3138240"/>
    <lineage>
        <taxon>Bacteria</taxon>
        <taxon>Bacillati</taxon>
        <taxon>Actinomycetota</taxon>
        <taxon>Actinomycetes</taxon>
        <taxon>Propionibacteriales</taxon>
        <taxon>Propionibacteriaceae</taxon>
        <taxon>Ammonicoccus</taxon>
    </lineage>
</organism>
<dbReference type="EMBL" id="CP154795">
    <property type="protein sequence ID" value="XAN09279.1"/>
    <property type="molecule type" value="Genomic_DNA"/>
</dbReference>
<proteinExistence type="predicted"/>
<dbReference type="Gene3D" id="1.20.1050.20">
    <property type="entry name" value="STAT transcription factor, all-alpha domain"/>
    <property type="match status" value="1"/>
</dbReference>